<name>A0ABY5JU09_9BACI</name>
<feature type="region of interest" description="Disordered" evidence="1">
    <location>
        <begin position="11"/>
        <end position="52"/>
    </location>
</feature>
<evidence type="ECO:0000256" key="1">
    <source>
        <dbReference type="SAM" id="MobiDB-lite"/>
    </source>
</evidence>
<dbReference type="Proteomes" id="UP001059773">
    <property type="component" value="Chromosome"/>
</dbReference>
<dbReference type="EMBL" id="CP101914">
    <property type="protein sequence ID" value="UUI03659.1"/>
    <property type="molecule type" value="Genomic_DNA"/>
</dbReference>
<feature type="compositionally biased region" description="Polar residues" evidence="1">
    <location>
        <begin position="13"/>
        <end position="25"/>
    </location>
</feature>
<reference evidence="2" key="1">
    <citation type="submission" date="2022-07" db="EMBL/GenBank/DDBJ databases">
        <title>FELIX.</title>
        <authorList>
            <person name="Wan K.H."/>
            <person name="Park S."/>
            <person name="Lawrence Q."/>
            <person name="Eichenberger J.P."/>
            <person name="Booth B.W."/>
            <person name="Piaggio A.J."/>
            <person name="Chandler J.C."/>
            <person name="Franklin A.B."/>
            <person name="Celniker S.E."/>
        </authorList>
    </citation>
    <scope>NUCLEOTIDE SEQUENCE</scope>
    <source>
        <strain evidence="2">QA-1986 374</strain>
    </source>
</reference>
<accession>A0ABY5JU09</accession>
<protein>
    <recommendedName>
        <fullName evidence="4">Lipoprotein</fullName>
    </recommendedName>
</protein>
<gene>
    <name evidence="2" type="ORF">NP439_02885</name>
</gene>
<keyword evidence="3" id="KW-1185">Reference proteome</keyword>
<sequence length="52" mass="5769">MSLLLLLGACQSEDATSQAETNVPHQKQESDEEAISGNKITENNKKNQQKIR</sequence>
<proteinExistence type="predicted"/>
<organism evidence="2 3">
    <name type="scientific">Oceanobacillus jeddahense</name>
    <dbReference type="NCBI Taxonomy" id="1462527"/>
    <lineage>
        <taxon>Bacteria</taxon>
        <taxon>Bacillati</taxon>
        <taxon>Bacillota</taxon>
        <taxon>Bacilli</taxon>
        <taxon>Bacillales</taxon>
        <taxon>Bacillaceae</taxon>
        <taxon>Oceanobacillus</taxon>
    </lineage>
</organism>
<evidence type="ECO:0000313" key="3">
    <source>
        <dbReference type="Proteomes" id="UP001059773"/>
    </source>
</evidence>
<dbReference type="RefSeq" id="WP_256708707.1">
    <property type="nucleotide sequence ID" value="NZ_CP101914.1"/>
</dbReference>
<evidence type="ECO:0008006" key="4">
    <source>
        <dbReference type="Google" id="ProtNLM"/>
    </source>
</evidence>
<evidence type="ECO:0000313" key="2">
    <source>
        <dbReference type="EMBL" id="UUI03659.1"/>
    </source>
</evidence>